<organism evidence="6 7">
    <name type="scientific">Cytospora mali</name>
    <name type="common">Apple Valsa canker fungus</name>
    <name type="synonym">Valsa mali</name>
    <dbReference type="NCBI Taxonomy" id="578113"/>
    <lineage>
        <taxon>Eukaryota</taxon>
        <taxon>Fungi</taxon>
        <taxon>Dikarya</taxon>
        <taxon>Ascomycota</taxon>
        <taxon>Pezizomycotina</taxon>
        <taxon>Sordariomycetes</taxon>
        <taxon>Sordariomycetidae</taxon>
        <taxon>Diaporthales</taxon>
        <taxon>Cytosporaceae</taxon>
        <taxon>Cytospora</taxon>
    </lineage>
</organism>
<dbReference type="AlphaFoldDB" id="A0A194VHQ3"/>
<proteinExistence type="inferred from homology"/>
<dbReference type="InterPro" id="IPR036188">
    <property type="entry name" value="FAD/NAD-bd_sf"/>
</dbReference>
<dbReference type="OrthoDB" id="3244603at2759"/>
<keyword evidence="7" id="KW-1185">Reference proteome</keyword>
<dbReference type="Gene3D" id="3.50.50.100">
    <property type="match status" value="2"/>
</dbReference>
<dbReference type="SUPFAM" id="SSF51905">
    <property type="entry name" value="FAD/NAD(P)-binding domain"/>
    <property type="match status" value="1"/>
</dbReference>
<protein>
    <submittedName>
        <fullName evidence="6">External alternative NAD(P)H-ubiquinone oxidoreductase B1, mitochondrial</fullName>
    </submittedName>
</protein>
<keyword evidence="2" id="KW-0285">Flavoprotein</keyword>
<keyword evidence="3" id="KW-0274">FAD</keyword>
<dbReference type="InterPro" id="IPR045024">
    <property type="entry name" value="NDH-2"/>
</dbReference>
<gene>
    <name evidence="6" type="ORF">VM1G_10212</name>
</gene>
<accession>A0A194VHQ3</accession>
<comment type="similarity">
    <text evidence="1">Belongs to the NADH dehydrogenase family.</text>
</comment>
<evidence type="ECO:0000256" key="5">
    <source>
        <dbReference type="ARBA" id="ARBA00023027"/>
    </source>
</evidence>
<reference evidence="6" key="1">
    <citation type="submission" date="2014-12" db="EMBL/GenBank/DDBJ databases">
        <title>Genome Sequence of Valsa Canker Pathogens Uncovers a Specific Adaption of Colonization on Woody Bark.</title>
        <authorList>
            <person name="Yin Z."/>
            <person name="Liu H."/>
            <person name="Gao X."/>
            <person name="Li Z."/>
            <person name="Song N."/>
            <person name="Ke X."/>
            <person name="Dai Q."/>
            <person name="Wu Y."/>
            <person name="Sun Y."/>
            <person name="Xu J.-R."/>
            <person name="Kang Z.K."/>
            <person name="Wang L."/>
            <person name="Huang L."/>
        </authorList>
    </citation>
    <scope>NUCLEOTIDE SEQUENCE [LARGE SCALE GENOMIC DNA]</scope>
    <source>
        <strain evidence="6">03-8</strain>
    </source>
</reference>
<dbReference type="PANTHER" id="PTHR43706:SF17">
    <property type="entry name" value="NADH DEHYDROGENASE (EUROFUNG)"/>
    <property type="match status" value="1"/>
</dbReference>
<sequence length="201" mass="21987">MSLTTKKPTFAVIGAGWGGITLTQQVSLSKYHLKIISPVRTIQYTPLLASAACGLFHFRLAEEPIRRKNRTDVEYYKAIAQDIDFDKRIVRCKTAADVDGEGPKDFGVEFDKLCIAPGCDNQDFGTPAAYALGDAADIEAESLPALAEVALQKGEYLTHAFNNAVGENHDGLHPFEYQQRALLAYLGNHDGIIGGRQDWTG</sequence>
<name>A0A194VHQ3_CYTMA</name>
<dbReference type="Proteomes" id="UP000078559">
    <property type="component" value="Unassembled WGS sequence"/>
</dbReference>
<evidence type="ECO:0000313" key="6">
    <source>
        <dbReference type="EMBL" id="KUI63513.1"/>
    </source>
</evidence>
<dbReference type="EMBL" id="KN796113">
    <property type="protein sequence ID" value="KUI63513.1"/>
    <property type="molecule type" value="Genomic_DNA"/>
</dbReference>
<evidence type="ECO:0000256" key="3">
    <source>
        <dbReference type="ARBA" id="ARBA00022827"/>
    </source>
</evidence>
<dbReference type="GO" id="GO:0005739">
    <property type="term" value="C:mitochondrion"/>
    <property type="evidence" value="ECO:0007669"/>
    <property type="project" value="TreeGrafter"/>
</dbReference>
<evidence type="ECO:0000256" key="4">
    <source>
        <dbReference type="ARBA" id="ARBA00023002"/>
    </source>
</evidence>
<evidence type="ECO:0000256" key="2">
    <source>
        <dbReference type="ARBA" id="ARBA00022630"/>
    </source>
</evidence>
<keyword evidence="4" id="KW-0560">Oxidoreductase</keyword>
<evidence type="ECO:0000256" key="1">
    <source>
        <dbReference type="ARBA" id="ARBA00005272"/>
    </source>
</evidence>
<dbReference type="GO" id="GO:0003954">
    <property type="term" value="F:NADH dehydrogenase activity"/>
    <property type="evidence" value="ECO:0007669"/>
    <property type="project" value="InterPro"/>
</dbReference>
<dbReference type="PANTHER" id="PTHR43706">
    <property type="entry name" value="NADH DEHYDROGENASE"/>
    <property type="match status" value="1"/>
</dbReference>
<keyword evidence="5" id="KW-0520">NAD</keyword>
<evidence type="ECO:0000313" key="7">
    <source>
        <dbReference type="Proteomes" id="UP000078559"/>
    </source>
</evidence>